<feature type="compositionally biased region" description="Pro residues" evidence="1">
    <location>
        <begin position="9"/>
        <end position="27"/>
    </location>
</feature>
<accession>A0A917YV00</accession>
<evidence type="ECO:0000256" key="1">
    <source>
        <dbReference type="SAM" id="MobiDB-lite"/>
    </source>
</evidence>
<proteinExistence type="predicted"/>
<evidence type="ECO:0000313" key="4">
    <source>
        <dbReference type="Proteomes" id="UP000646523"/>
    </source>
</evidence>
<feature type="transmembrane region" description="Helical" evidence="2">
    <location>
        <begin position="286"/>
        <end position="309"/>
    </location>
</feature>
<keyword evidence="2" id="KW-1133">Transmembrane helix</keyword>
<evidence type="ECO:0000313" key="3">
    <source>
        <dbReference type="EMBL" id="GGO66251.1"/>
    </source>
</evidence>
<keyword evidence="2" id="KW-0472">Membrane</keyword>
<organism evidence="3 4">
    <name type="scientific">Nonomuraea cavernae</name>
    <dbReference type="NCBI Taxonomy" id="2045107"/>
    <lineage>
        <taxon>Bacteria</taxon>
        <taxon>Bacillati</taxon>
        <taxon>Actinomycetota</taxon>
        <taxon>Actinomycetes</taxon>
        <taxon>Streptosporangiales</taxon>
        <taxon>Streptosporangiaceae</taxon>
        <taxon>Nonomuraea</taxon>
    </lineage>
</organism>
<evidence type="ECO:0008006" key="5">
    <source>
        <dbReference type="Google" id="ProtNLM"/>
    </source>
</evidence>
<comment type="caution">
    <text evidence="3">The sequence shown here is derived from an EMBL/GenBank/DDBJ whole genome shotgun (WGS) entry which is preliminary data.</text>
</comment>
<name>A0A917YV00_9ACTN</name>
<dbReference type="RefSeq" id="WP_225262542.1">
    <property type="nucleotide sequence ID" value="NZ_BMNH01000004.1"/>
</dbReference>
<keyword evidence="4" id="KW-1185">Reference proteome</keyword>
<feature type="transmembrane region" description="Helical" evidence="2">
    <location>
        <begin position="146"/>
        <end position="172"/>
    </location>
</feature>
<protein>
    <recommendedName>
        <fullName evidence="5">Serine/arginine repetitive matrix protein 2</fullName>
    </recommendedName>
</protein>
<feature type="compositionally biased region" description="Low complexity" evidence="1">
    <location>
        <begin position="64"/>
        <end position="110"/>
    </location>
</feature>
<reference evidence="3" key="2">
    <citation type="submission" date="2020-09" db="EMBL/GenBank/DDBJ databases">
        <authorList>
            <person name="Sun Q."/>
            <person name="Zhou Y."/>
        </authorList>
    </citation>
    <scope>NUCLEOTIDE SEQUENCE</scope>
    <source>
        <strain evidence="3">CGMCC 4.7368</strain>
    </source>
</reference>
<feature type="region of interest" description="Disordered" evidence="1">
    <location>
        <begin position="1"/>
        <end position="136"/>
    </location>
</feature>
<dbReference type="EMBL" id="BMNH01000004">
    <property type="protein sequence ID" value="GGO66251.1"/>
    <property type="molecule type" value="Genomic_DNA"/>
</dbReference>
<evidence type="ECO:0000256" key="2">
    <source>
        <dbReference type="SAM" id="Phobius"/>
    </source>
</evidence>
<dbReference type="AlphaFoldDB" id="A0A917YV00"/>
<feature type="compositionally biased region" description="Low complexity" evidence="1">
    <location>
        <begin position="32"/>
        <end position="57"/>
    </location>
</feature>
<sequence length="322" mass="33435">MTDESQPPSSGPPPGPGPQPGQGPPYDQPLHGQQPGYGQPQYGQPPQGPPQYGQHPQGRPPYGQPQYGQPPYGDQAPQYGQPSYGDQPQYGPPSYGQPSGEQPRYGQPQYGGPPPPQGEQPYLPGPFSGSPQFAGPVDPKQVRPKLWWIAAGWGVALVCVLAGAVLFVTGIFSTVSHLAPTTTFAAGESVTVPINPADKPVIYLASTARVHYTCQISGGPAPARLANTAANQTVTVGSTRWELILVINAPAQGDYQLTCATQEQADARFGVGRDASSAVGGLVGGVAALLLIPGLGLLVGVVVTIVVLVRRSGSRKRLAMAG</sequence>
<reference evidence="3" key="1">
    <citation type="journal article" date="2014" name="Int. J. Syst. Evol. Microbiol.">
        <title>Complete genome sequence of Corynebacterium casei LMG S-19264T (=DSM 44701T), isolated from a smear-ripened cheese.</title>
        <authorList>
            <consortium name="US DOE Joint Genome Institute (JGI-PGF)"/>
            <person name="Walter F."/>
            <person name="Albersmeier A."/>
            <person name="Kalinowski J."/>
            <person name="Ruckert C."/>
        </authorList>
    </citation>
    <scope>NUCLEOTIDE SEQUENCE</scope>
    <source>
        <strain evidence="3">CGMCC 4.7368</strain>
    </source>
</reference>
<keyword evidence="2" id="KW-0812">Transmembrane</keyword>
<dbReference type="Proteomes" id="UP000646523">
    <property type="component" value="Unassembled WGS sequence"/>
</dbReference>
<gene>
    <name evidence="3" type="ORF">GCM10012289_19810</name>
</gene>